<accession>A0A9P1BUD3</accession>
<dbReference type="Proteomes" id="UP001152797">
    <property type="component" value="Unassembled WGS sequence"/>
</dbReference>
<name>A0A9P1BUD3_9DINO</name>
<reference evidence="2" key="2">
    <citation type="submission" date="2024-04" db="EMBL/GenBank/DDBJ databases">
        <authorList>
            <person name="Chen Y."/>
            <person name="Shah S."/>
            <person name="Dougan E. K."/>
            <person name="Thang M."/>
            <person name="Chan C."/>
        </authorList>
    </citation>
    <scope>NUCLEOTIDE SEQUENCE [LARGE SCALE GENOMIC DNA]</scope>
</reference>
<reference evidence="1" key="1">
    <citation type="submission" date="2022-10" db="EMBL/GenBank/DDBJ databases">
        <authorList>
            <person name="Chen Y."/>
            <person name="Dougan E. K."/>
            <person name="Chan C."/>
            <person name="Rhodes N."/>
            <person name="Thang M."/>
        </authorList>
    </citation>
    <scope>NUCLEOTIDE SEQUENCE</scope>
</reference>
<protein>
    <submittedName>
        <fullName evidence="1">Uncharacterized protein</fullName>
    </submittedName>
</protein>
<sequence length="81" mass="9204">MAQIASLLITIMMANDQQVRSKVIEHWRYIKPEKKLDIMTTIENNEGNALPGSVLRLLICLPNDEKTLLPCASEAMQKPWP</sequence>
<dbReference type="AlphaFoldDB" id="A0A9P1BUD3"/>
<comment type="caution">
    <text evidence="1">The sequence shown here is derived from an EMBL/GenBank/DDBJ whole genome shotgun (WGS) entry which is preliminary data.</text>
</comment>
<evidence type="ECO:0000313" key="2">
    <source>
        <dbReference type="EMBL" id="CAL1132797.1"/>
    </source>
</evidence>
<dbReference type="EMBL" id="CAMXCT010000483">
    <property type="protein sequence ID" value="CAI3979422.1"/>
    <property type="molecule type" value="Genomic_DNA"/>
</dbReference>
<gene>
    <name evidence="1" type="ORF">C1SCF055_LOCUS7373</name>
</gene>
<keyword evidence="3" id="KW-1185">Reference proteome</keyword>
<dbReference type="EMBL" id="CAMXCT030000483">
    <property type="protein sequence ID" value="CAL4766734.1"/>
    <property type="molecule type" value="Genomic_DNA"/>
</dbReference>
<organism evidence="1">
    <name type="scientific">Cladocopium goreaui</name>
    <dbReference type="NCBI Taxonomy" id="2562237"/>
    <lineage>
        <taxon>Eukaryota</taxon>
        <taxon>Sar</taxon>
        <taxon>Alveolata</taxon>
        <taxon>Dinophyceae</taxon>
        <taxon>Suessiales</taxon>
        <taxon>Symbiodiniaceae</taxon>
        <taxon>Cladocopium</taxon>
    </lineage>
</organism>
<proteinExistence type="predicted"/>
<dbReference type="EMBL" id="CAMXCT020000483">
    <property type="protein sequence ID" value="CAL1132797.1"/>
    <property type="molecule type" value="Genomic_DNA"/>
</dbReference>
<evidence type="ECO:0000313" key="3">
    <source>
        <dbReference type="Proteomes" id="UP001152797"/>
    </source>
</evidence>
<evidence type="ECO:0000313" key="1">
    <source>
        <dbReference type="EMBL" id="CAI3979422.1"/>
    </source>
</evidence>